<gene>
    <name evidence="4" type="ORF">H4W30_001421</name>
</gene>
<dbReference type="InterPro" id="IPR020802">
    <property type="entry name" value="TesA-like"/>
</dbReference>
<organism evidence="4 5">
    <name type="scientific">Amycolatopsis roodepoortensis</name>
    <dbReference type="NCBI Taxonomy" id="700274"/>
    <lineage>
        <taxon>Bacteria</taxon>
        <taxon>Bacillati</taxon>
        <taxon>Actinomycetota</taxon>
        <taxon>Actinomycetes</taxon>
        <taxon>Pseudonocardiales</taxon>
        <taxon>Pseudonocardiaceae</taxon>
        <taxon>Amycolatopsis</taxon>
    </lineage>
</organism>
<evidence type="ECO:0000313" key="4">
    <source>
        <dbReference type="EMBL" id="MBE1574392.1"/>
    </source>
</evidence>
<sequence>MTGAATLWLHRTVERPLAKARLVCFPHAGGSASFFRDWGENLHDVEVFAVCYPGRAERIAEEPPTDLIRLGRDIADAVAALGDDRPVSLFGHSLGAVVALETARRLEELGRGPARLFASGSRDAPLPGADEYEDPAPELVAQRLIELGGTDAELAADPYFQELVLPYIIGDGAMFHAYANPLKPILRCPVTTIVGDEDVDADRRPWRELTASTLDEHVVPGDHFYLTPRPPYALLQRYLDPASNPAGAE</sequence>
<proteinExistence type="inferred from homology"/>
<reference evidence="4 5" key="1">
    <citation type="submission" date="2020-10" db="EMBL/GenBank/DDBJ databases">
        <title>Sequencing the genomes of 1000 actinobacteria strains.</title>
        <authorList>
            <person name="Klenk H.-P."/>
        </authorList>
    </citation>
    <scope>NUCLEOTIDE SEQUENCE [LARGE SCALE GENOMIC DNA]</scope>
    <source>
        <strain evidence="4 5">DSM 46661</strain>
    </source>
</reference>
<dbReference type="InterPro" id="IPR001031">
    <property type="entry name" value="Thioesterase"/>
</dbReference>
<accession>A0ABR9L281</accession>
<dbReference type="InterPro" id="IPR012223">
    <property type="entry name" value="TEII"/>
</dbReference>
<name>A0ABR9L281_9PSEU</name>
<evidence type="ECO:0000313" key="5">
    <source>
        <dbReference type="Proteomes" id="UP000656548"/>
    </source>
</evidence>
<evidence type="ECO:0000259" key="3">
    <source>
        <dbReference type="SMART" id="SM00824"/>
    </source>
</evidence>
<dbReference type="SMART" id="SM00824">
    <property type="entry name" value="PKS_TE"/>
    <property type="match status" value="1"/>
</dbReference>
<evidence type="ECO:0000256" key="1">
    <source>
        <dbReference type="ARBA" id="ARBA00007169"/>
    </source>
</evidence>
<keyword evidence="2" id="KW-0378">Hydrolase</keyword>
<feature type="domain" description="Thioesterase TesA-like" evidence="3">
    <location>
        <begin position="23"/>
        <end position="226"/>
    </location>
</feature>
<comment type="similarity">
    <text evidence="1">Belongs to the thioesterase family.</text>
</comment>
<dbReference type="SUPFAM" id="SSF53474">
    <property type="entry name" value="alpha/beta-Hydrolases"/>
    <property type="match status" value="1"/>
</dbReference>
<dbReference type="InterPro" id="IPR029058">
    <property type="entry name" value="AB_hydrolase_fold"/>
</dbReference>
<dbReference type="RefSeq" id="WP_192742029.1">
    <property type="nucleotide sequence ID" value="NZ_JADBEJ010000001.1"/>
</dbReference>
<comment type="caution">
    <text evidence="4">The sequence shown here is derived from an EMBL/GenBank/DDBJ whole genome shotgun (WGS) entry which is preliminary data.</text>
</comment>
<dbReference type="Gene3D" id="3.40.50.1820">
    <property type="entry name" value="alpha/beta hydrolase"/>
    <property type="match status" value="1"/>
</dbReference>
<evidence type="ECO:0000256" key="2">
    <source>
        <dbReference type="ARBA" id="ARBA00022801"/>
    </source>
</evidence>
<dbReference type="PANTHER" id="PTHR11487">
    <property type="entry name" value="THIOESTERASE"/>
    <property type="match status" value="1"/>
</dbReference>
<dbReference type="EMBL" id="JADBEJ010000001">
    <property type="protein sequence ID" value="MBE1574392.1"/>
    <property type="molecule type" value="Genomic_DNA"/>
</dbReference>
<dbReference type="PANTHER" id="PTHR11487:SF0">
    <property type="entry name" value="S-ACYL FATTY ACID SYNTHASE THIOESTERASE, MEDIUM CHAIN"/>
    <property type="match status" value="1"/>
</dbReference>
<keyword evidence="5" id="KW-1185">Reference proteome</keyword>
<dbReference type="Pfam" id="PF00975">
    <property type="entry name" value="Thioesterase"/>
    <property type="match status" value="1"/>
</dbReference>
<dbReference type="Proteomes" id="UP000656548">
    <property type="component" value="Unassembled WGS sequence"/>
</dbReference>
<protein>
    <submittedName>
        <fullName evidence="4">Pyochelin biosynthetic protein PchC</fullName>
    </submittedName>
</protein>